<dbReference type="AlphaFoldDB" id="A0A402CRR7"/>
<evidence type="ECO:0000313" key="2">
    <source>
        <dbReference type="Proteomes" id="UP000287394"/>
    </source>
</evidence>
<keyword evidence="2" id="KW-1185">Reference proteome</keyword>
<gene>
    <name evidence="1" type="ORF">CCAX7_001520</name>
</gene>
<dbReference type="Proteomes" id="UP000287394">
    <property type="component" value="Chromosome"/>
</dbReference>
<organism evidence="1 2">
    <name type="scientific">Capsulimonas corticalis</name>
    <dbReference type="NCBI Taxonomy" id="2219043"/>
    <lineage>
        <taxon>Bacteria</taxon>
        <taxon>Bacillati</taxon>
        <taxon>Armatimonadota</taxon>
        <taxon>Armatimonadia</taxon>
        <taxon>Capsulimonadales</taxon>
        <taxon>Capsulimonadaceae</taxon>
        <taxon>Capsulimonas</taxon>
    </lineage>
</organism>
<name>A0A402CRR7_9BACT</name>
<sequence>MDGGGGIAAPIKAVGAGLRGGGIAILPIIGFSGIFGAFGFTAGLGFGVGEWGFTGAAMSPMLATTAGGGDAFDALAAPAGRSAPVIDATARDAAQDSAATKRRRAMRTPTGQSRVIIVPSLR</sequence>
<proteinExistence type="predicted"/>
<dbReference type="EMBL" id="AP025739">
    <property type="protein sequence ID" value="BDI28101.1"/>
    <property type="molecule type" value="Genomic_DNA"/>
</dbReference>
<dbReference type="KEGG" id="ccot:CCAX7_001520"/>
<reference evidence="1 2" key="1">
    <citation type="journal article" date="2019" name="Int. J. Syst. Evol. Microbiol.">
        <title>Capsulimonas corticalis gen. nov., sp. nov., an aerobic capsulated bacterium, of a novel bacterial order, Capsulimonadales ord. nov., of the class Armatimonadia of the phylum Armatimonadetes.</title>
        <authorList>
            <person name="Li J."/>
            <person name="Kudo C."/>
            <person name="Tonouchi A."/>
        </authorList>
    </citation>
    <scope>NUCLEOTIDE SEQUENCE [LARGE SCALE GENOMIC DNA]</scope>
    <source>
        <strain evidence="1 2">AX-7</strain>
    </source>
</reference>
<accession>A0A402CRR7</accession>
<protein>
    <submittedName>
        <fullName evidence="1">Uncharacterized protein</fullName>
    </submittedName>
</protein>
<evidence type="ECO:0000313" key="1">
    <source>
        <dbReference type="EMBL" id="BDI28101.1"/>
    </source>
</evidence>